<gene>
    <name evidence="3" type="ORF">LG651_08875</name>
</gene>
<dbReference type="AlphaFoldDB" id="A0A9X1I7S9"/>
<accession>A0A9X1I7S9</accession>
<feature type="compositionally biased region" description="Gly residues" evidence="1">
    <location>
        <begin position="205"/>
        <end position="226"/>
    </location>
</feature>
<dbReference type="RefSeq" id="WP_226695779.1">
    <property type="nucleotide sequence ID" value="NZ_JAJAPX010000003.1"/>
</dbReference>
<keyword evidence="4" id="KW-1185">Reference proteome</keyword>
<feature type="compositionally biased region" description="Polar residues" evidence="1">
    <location>
        <begin position="119"/>
        <end position="129"/>
    </location>
</feature>
<feature type="region of interest" description="Disordered" evidence="1">
    <location>
        <begin position="191"/>
        <end position="226"/>
    </location>
</feature>
<evidence type="ECO:0000256" key="2">
    <source>
        <dbReference type="SAM" id="SignalP"/>
    </source>
</evidence>
<evidence type="ECO:0000313" key="4">
    <source>
        <dbReference type="Proteomes" id="UP001139286"/>
    </source>
</evidence>
<organism evidence="3 4">
    <name type="scientific">Neotamlana sargassicola</name>
    <dbReference type="NCBI Taxonomy" id="2883125"/>
    <lineage>
        <taxon>Bacteria</taxon>
        <taxon>Pseudomonadati</taxon>
        <taxon>Bacteroidota</taxon>
        <taxon>Flavobacteriia</taxon>
        <taxon>Flavobacteriales</taxon>
        <taxon>Flavobacteriaceae</taxon>
        <taxon>Neotamlana</taxon>
    </lineage>
</organism>
<feature type="region of interest" description="Disordered" evidence="1">
    <location>
        <begin position="119"/>
        <end position="138"/>
    </location>
</feature>
<dbReference type="Proteomes" id="UP001139286">
    <property type="component" value="Unassembled WGS sequence"/>
</dbReference>
<proteinExistence type="predicted"/>
<feature type="compositionally biased region" description="Basic and acidic residues" evidence="1">
    <location>
        <begin position="191"/>
        <end position="202"/>
    </location>
</feature>
<evidence type="ECO:0000313" key="3">
    <source>
        <dbReference type="EMBL" id="MCB4808364.1"/>
    </source>
</evidence>
<reference evidence="3" key="1">
    <citation type="submission" date="2021-10" db="EMBL/GenBank/DDBJ databases">
        <title>Tamlana sargassums sp. nov., and Tamlana laminarinivorans sp. nov., two new bacteria isolated from the brown alga.</title>
        <authorList>
            <person name="Li J."/>
        </authorList>
    </citation>
    <scope>NUCLEOTIDE SEQUENCE</scope>
    <source>
        <strain evidence="3">62-3</strain>
    </source>
</reference>
<comment type="caution">
    <text evidence="3">The sequence shown here is derived from an EMBL/GenBank/DDBJ whole genome shotgun (WGS) entry which is preliminary data.</text>
</comment>
<dbReference type="EMBL" id="JAJAPX010000003">
    <property type="protein sequence ID" value="MCB4808364.1"/>
    <property type="molecule type" value="Genomic_DNA"/>
</dbReference>
<feature type="signal peptide" evidence="2">
    <location>
        <begin position="1"/>
        <end position="18"/>
    </location>
</feature>
<evidence type="ECO:0000256" key="1">
    <source>
        <dbReference type="SAM" id="MobiDB-lite"/>
    </source>
</evidence>
<feature type="chain" id="PRO_5040964705" evidence="2">
    <location>
        <begin position="19"/>
        <end position="226"/>
    </location>
</feature>
<keyword evidence="2" id="KW-0732">Signal</keyword>
<sequence>MKAFLTLVLILSFEFVVAQPGGGGMMGGGGMRGGGQGGQQNQERPEMPEFDAAKVAGIFNYDDAEVLKKIKLKKKEESLTLEVRKAINTYNVRVNEIALLNKDNFDTLNVYVKAVRESQQANREQNQSFDRSEQNREDDPMFKVMELVKEKIEPVKALVLKEEDKLNQKMQTLLDEKKYNKWLDYQAEIKEELNPKRPERNDSGMQGGGRQGGRQGGGGGMMGGGF</sequence>
<name>A0A9X1I7S9_9FLAO</name>
<protein>
    <submittedName>
        <fullName evidence="3">Uncharacterized protein</fullName>
    </submittedName>
</protein>